<evidence type="ECO:0000313" key="1">
    <source>
        <dbReference type="EMBL" id="GBP16231.1"/>
    </source>
</evidence>
<dbReference type="EMBL" id="BGZK01005986">
    <property type="protein sequence ID" value="GBP16231.1"/>
    <property type="molecule type" value="Genomic_DNA"/>
</dbReference>
<reference evidence="1 2" key="1">
    <citation type="journal article" date="2019" name="Commun. Biol.">
        <title>The bagworm genome reveals a unique fibroin gene that provides high tensile strength.</title>
        <authorList>
            <person name="Kono N."/>
            <person name="Nakamura H."/>
            <person name="Ohtoshi R."/>
            <person name="Tomita M."/>
            <person name="Numata K."/>
            <person name="Arakawa K."/>
        </authorList>
    </citation>
    <scope>NUCLEOTIDE SEQUENCE [LARGE SCALE GENOMIC DNA]</scope>
</reference>
<keyword evidence="2" id="KW-1185">Reference proteome</keyword>
<dbReference type="OrthoDB" id="412981at2759"/>
<gene>
    <name evidence="1" type="ORF">EVAR_73658_1</name>
</gene>
<comment type="caution">
    <text evidence="1">The sequence shown here is derived from an EMBL/GenBank/DDBJ whole genome shotgun (WGS) entry which is preliminary data.</text>
</comment>
<name>A0A4C1TQG4_EUMVA</name>
<sequence length="126" mass="14687">MIPQVVHMVQQGRATRPKLRPILTSRLPTRIKLAVCNYYIRSFLTYAALAWYALCSEQQHQRLRAQQNLVLRMIVEAGLYVKNNLIARDVGVQSIEDFIRIHARRLFNYIDEGPILSLHNLAPQYK</sequence>
<evidence type="ECO:0000313" key="2">
    <source>
        <dbReference type="Proteomes" id="UP000299102"/>
    </source>
</evidence>
<dbReference type="AlphaFoldDB" id="A0A4C1TQG4"/>
<evidence type="ECO:0008006" key="3">
    <source>
        <dbReference type="Google" id="ProtNLM"/>
    </source>
</evidence>
<protein>
    <recommendedName>
        <fullName evidence="3">RNA-directed DNA polymerase from transposon BS</fullName>
    </recommendedName>
</protein>
<accession>A0A4C1TQG4</accession>
<organism evidence="1 2">
    <name type="scientific">Eumeta variegata</name>
    <name type="common">Bagworm moth</name>
    <name type="synonym">Eumeta japonica</name>
    <dbReference type="NCBI Taxonomy" id="151549"/>
    <lineage>
        <taxon>Eukaryota</taxon>
        <taxon>Metazoa</taxon>
        <taxon>Ecdysozoa</taxon>
        <taxon>Arthropoda</taxon>
        <taxon>Hexapoda</taxon>
        <taxon>Insecta</taxon>
        <taxon>Pterygota</taxon>
        <taxon>Neoptera</taxon>
        <taxon>Endopterygota</taxon>
        <taxon>Lepidoptera</taxon>
        <taxon>Glossata</taxon>
        <taxon>Ditrysia</taxon>
        <taxon>Tineoidea</taxon>
        <taxon>Psychidae</taxon>
        <taxon>Oiketicinae</taxon>
        <taxon>Eumeta</taxon>
    </lineage>
</organism>
<proteinExistence type="predicted"/>
<dbReference type="Proteomes" id="UP000299102">
    <property type="component" value="Unassembled WGS sequence"/>
</dbReference>